<comment type="subcellular location">
    <subcellularLocation>
        <location evidence="3">Golgi apparatus</location>
        <location evidence="3">Golgi stack membrane</location>
        <topology evidence="3">Single-pass type II membrane protein</topology>
    </subcellularLocation>
</comment>
<dbReference type="GO" id="GO:0032580">
    <property type="term" value="C:Golgi cisterna membrane"/>
    <property type="evidence" value="ECO:0007669"/>
    <property type="project" value="UniProtKB-SubCell"/>
</dbReference>
<keyword evidence="3" id="KW-0812">Transmembrane</keyword>
<keyword evidence="5" id="KW-1185">Reference proteome</keyword>
<evidence type="ECO:0000256" key="1">
    <source>
        <dbReference type="ARBA" id="ARBA00022676"/>
    </source>
</evidence>
<dbReference type="AlphaFoldDB" id="A0A6J8AU31"/>
<dbReference type="GO" id="GO:0008107">
    <property type="term" value="F:galactoside 2-alpha-L-fucosyltransferase activity"/>
    <property type="evidence" value="ECO:0007669"/>
    <property type="project" value="InterPro"/>
</dbReference>
<gene>
    <name evidence="4" type="ORF">MCOR_10251</name>
</gene>
<dbReference type="InterPro" id="IPR002516">
    <property type="entry name" value="Glyco_trans_11"/>
</dbReference>
<keyword evidence="3" id="KW-0333">Golgi apparatus</keyword>
<feature type="transmembrane region" description="Helical" evidence="3">
    <location>
        <begin position="26"/>
        <end position="44"/>
    </location>
</feature>
<evidence type="ECO:0000313" key="5">
    <source>
        <dbReference type="Proteomes" id="UP000507470"/>
    </source>
</evidence>
<protein>
    <recommendedName>
        <fullName evidence="3">L-Fucosyltransferase</fullName>
        <ecNumber evidence="3">2.4.1.-</ecNumber>
    </recommendedName>
</protein>
<dbReference type="EC" id="2.4.1.-" evidence="3"/>
<comment type="similarity">
    <text evidence="3">Belongs to the glycosyltransferase 11 family.</text>
</comment>
<dbReference type="PANTHER" id="PTHR11927">
    <property type="entry name" value="GALACTOSIDE 2-L-FUCOSYLTRANSFERASE"/>
    <property type="match status" value="1"/>
</dbReference>
<evidence type="ECO:0000256" key="3">
    <source>
        <dbReference type="RuleBase" id="RU363129"/>
    </source>
</evidence>
<evidence type="ECO:0000313" key="4">
    <source>
        <dbReference type="EMBL" id="CAC5371993.1"/>
    </source>
</evidence>
<dbReference type="OrthoDB" id="3226at2759"/>
<reference evidence="4 5" key="1">
    <citation type="submission" date="2020-06" db="EMBL/GenBank/DDBJ databases">
        <authorList>
            <person name="Li R."/>
            <person name="Bekaert M."/>
        </authorList>
    </citation>
    <scope>NUCLEOTIDE SEQUENCE [LARGE SCALE GENOMIC DNA]</scope>
    <source>
        <strain evidence="5">wild</strain>
    </source>
</reference>
<dbReference type="GO" id="GO:0005975">
    <property type="term" value="P:carbohydrate metabolic process"/>
    <property type="evidence" value="ECO:0007669"/>
    <property type="project" value="InterPro"/>
</dbReference>
<comment type="pathway">
    <text evidence="3">Protein modification; protein glycosylation.</text>
</comment>
<dbReference type="Gene3D" id="3.40.50.11350">
    <property type="match status" value="1"/>
</dbReference>
<dbReference type="CDD" id="cd11301">
    <property type="entry name" value="Fut1_Fut2_like"/>
    <property type="match status" value="1"/>
</dbReference>
<dbReference type="Proteomes" id="UP000507470">
    <property type="component" value="Unassembled WGS sequence"/>
</dbReference>
<keyword evidence="2 3" id="KW-0808">Transferase</keyword>
<keyword evidence="3" id="KW-0472">Membrane</keyword>
<dbReference type="Pfam" id="PF01531">
    <property type="entry name" value="Glyco_transf_11"/>
    <property type="match status" value="1"/>
</dbReference>
<accession>A0A6J8AU31</accession>
<dbReference type="EMBL" id="CACVKT020001833">
    <property type="protein sequence ID" value="CAC5371993.1"/>
    <property type="molecule type" value="Genomic_DNA"/>
</dbReference>
<keyword evidence="1 3" id="KW-0328">Glycosyltransferase</keyword>
<keyword evidence="3" id="KW-0325">Glycoprotein</keyword>
<organism evidence="4 5">
    <name type="scientific">Mytilus coruscus</name>
    <name type="common">Sea mussel</name>
    <dbReference type="NCBI Taxonomy" id="42192"/>
    <lineage>
        <taxon>Eukaryota</taxon>
        <taxon>Metazoa</taxon>
        <taxon>Spiralia</taxon>
        <taxon>Lophotrochozoa</taxon>
        <taxon>Mollusca</taxon>
        <taxon>Bivalvia</taxon>
        <taxon>Autobranchia</taxon>
        <taxon>Pteriomorphia</taxon>
        <taxon>Mytilida</taxon>
        <taxon>Mytiloidea</taxon>
        <taxon>Mytilidae</taxon>
        <taxon>Mytilinae</taxon>
        <taxon>Mytilus</taxon>
    </lineage>
</organism>
<keyword evidence="3" id="KW-1133">Transmembrane helix</keyword>
<keyword evidence="3" id="KW-0735">Signal-anchor</keyword>
<dbReference type="PANTHER" id="PTHR11927:SF9">
    <property type="entry name" value="L-FUCOSYLTRANSFERASE"/>
    <property type="match status" value="1"/>
</dbReference>
<sequence>MISFGKRLYTKYTYYRIVYKKRIKEWTILCGLLIGIGLLLMYSMRTPTTSTGNTVQVASLRKNEGAATVTFWGRTGNHMFEYSTLIGIAKRNNVTPVLVEGTGLWDCFDLPIKMGKKSDFEDSRILTEYRPGYYTPRVTKLDPKEKSYIQGYLQSFKYFEDVKSELLNKHFIFKPQYANKAREFIADVRKKLNKERAVTIGVHVRRGDLVRQNRKGYAIPQIPYFYRAMNYFRRKYNDVLFIICTNDYHWSMDNLDDGPDIYYSPYYSASLNGYLDLAILGSMDHMIMSAGSFSWWAGYLTGGTVVYFHGYPRENTVMGNTTNKPDYYPPNWVPL</sequence>
<name>A0A6J8AU31_MYTCO</name>
<dbReference type="UniPathway" id="UPA00378"/>
<proteinExistence type="inferred from homology"/>
<evidence type="ECO:0000256" key="2">
    <source>
        <dbReference type="ARBA" id="ARBA00022679"/>
    </source>
</evidence>